<feature type="compositionally biased region" description="Pro residues" evidence="8">
    <location>
        <begin position="2087"/>
        <end position="2097"/>
    </location>
</feature>
<dbReference type="Pfam" id="PF00550">
    <property type="entry name" value="PP-binding"/>
    <property type="match status" value="1"/>
</dbReference>
<dbReference type="Gene3D" id="1.10.1200.10">
    <property type="entry name" value="ACP-like"/>
    <property type="match status" value="1"/>
</dbReference>
<dbReference type="InterPro" id="IPR036291">
    <property type="entry name" value="NAD(P)-bd_dom_sf"/>
</dbReference>
<dbReference type="CDD" id="cd08956">
    <property type="entry name" value="KR_3_FAS_SDR_x"/>
    <property type="match status" value="1"/>
</dbReference>
<dbReference type="Gene3D" id="3.10.129.110">
    <property type="entry name" value="Polyketide synthase dehydratase"/>
    <property type="match status" value="1"/>
</dbReference>
<evidence type="ECO:0000256" key="8">
    <source>
        <dbReference type="SAM" id="MobiDB-lite"/>
    </source>
</evidence>
<dbReference type="Gene3D" id="3.40.50.720">
    <property type="entry name" value="NAD(P)-binding Rossmann-like Domain"/>
    <property type="match status" value="2"/>
</dbReference>
<dbReference type="InterPro" id="IPR049552">
    <property type="entry name" value="PKS_DH_N"/>
</dbReference>
<dbReference type="SUPFAM" id="SSF50129">
    <property type="entry name" value="GroES-like"/>
    <property type="match status" value="1"/>
</dbReference>
<dbReference type="Pfam" id="PF08659">
    <property type="entry name" value="KR"/>
    <property type="match status" value="1"/>
</dbReference>
<dbReference type="GO" id="GO:0004312">
    <property type="term" value="F:fatty acid synthase activity"/>
    <property type="evidence" value="ECO:0007669"/>
    <property type="project" value="TreeGrafter"/>
</dbReference>
<dbReference type="SMART" id="SM00829">
    <property type="entry name" value="PKS_ER"/>
    <property type="match status" value="1"/>
</dbReference>
<feature type="region of interest" description="N-terminal hotdog fold" evidence="7">
    <location>
        <begin position="400"/>
        <end position="513"/>
    </location>
</feature>
<dbReference type="Gene3D" id="3.40.47.10">
    <property type="match status" value="1"/>
</dbReference>
<keyword evidence="6" id="KW-0012">Acyltransferase</keyword>
<feature type="compositionally biased region" description="Low complexity" evidence="8">
    <location>
        <begin position="2098"/>
        <end position="2120"/>
    </location>
</feature>
<dbReference type="PROSITE" id="PS52019">
    <property type="entry name" value="PKS_MFAS_DH"/>
    <property type="match status" value="1"/>
</dbReference>
<dbReference type="PROSITE" id="PS52004">
    <property type="entry name" value="KS3_2"/>
    <property type="match status" value="1"/>
</dbReference>
<dbReference type="InterPro" id="IPR001227">
    <property type="entry name" value="Ac_transferase_dom_sf"/>
</dbReference>
<dbReference type="PROSITE" id="PS50075">
    <property type="entry name" value="CARRIER"/>
    <property type="match status" value="1"/>
</dbReference>
<dbReference type="SUPFAM" id="SSF55048">
    <property type="entry name" value="Probable ACP-binding domain of malonyl-CoA ACP transacylase"/>
    <property type="match status" value="1"/>
</dbReference>
<dbReference type="SMART" id="SM00825">
    <property type="entry name" value="PKS_KS"/>
    <property type="match status" value="1"/>
</dbReference>
<dbReference type="InterPro" id="IPR055123">
    <property type="entry name" value="SpnB-like_Rossmann"/>
</dbReference>
<dbReference type="SMART" id="SM00826">
    <property type="entry name" value="PKS_DH"/>
    <property type="match status" value="1"/>
</dbReference>
<name>A0A1B2HW75_9PSEU</name>
<dbReference type="InterPro" id="IPR014030">
    <property type="entry name" value="Ketoacyl_synth_N"/>
</dbReference>
<reference evidence="12 13" key="1">
    <citation type="submission" date="2016-07" db="EMBL/GenBank/DDBJ databases">
        <title>Complete genome sequence of the Lentzea guizhouensis DHS C013.</title>
        <authorList>
            <person name="Cao C."/>
        </authorList>
    </citation>
    <scope>NUCLEOTIDE SEQUENCE [LARGE SCALE GENOMIC DNA]</scope>
    <source>
        <strain evidence="12 13">DHS C013</strain>
    </source>
</reference>
<dbReference type="Pfam" id="PF13602">
    <property type="entry name" value="ADH_zinc_N_2"/>
    <property type="match status" value="1"/>
</dbReference>
<dbReference type="GO" id="GO:0016491">
    <property type="term" value="F:oxidoreductase activity"/>
    <property type="evidence" value="ECO:0007669"/>
    <property type="project" value="InterPro"/>
</dbReference>
<dbReference type="InterPro" id="IPR020841">
    <property type="entry name" value="PKS_Beta-ketoAc_synthase_dom"/>
</dbReference>
<accession>A0A1B2HW75</accession>
<dbReference type="Gene3D" id="3.30.70.3290">
    <property type="match status" value="1"/>
</dbReference>
<dbReference type="SUPFAM" id="SSF47336">
    <property type="entry name" value="ACP-like"/>
    <property type="match status" value="1"/>
</dbReference>
<dbReference type="InterPro" id="IPR016036">
    <property type="entry name" value="Malonyl_transacylase_ACP-bd"/>
</dbReference>
<dbReference type="InterPro" id="IPR009081">
    <property type="entry name" value="PP-bd_ACP"/>
</dbReference>
<evidence type="ECO:0000256" key="6">
    <source>
        <dbReference type="ARBA" id="ARBA00023315"/>
    </source>
</evidence>
<dbReference type="Pfam" id="PF00109">
    <property type="entry name" value="ketoacyl-synt"/>
    <property type="match status" value="1"/>
</dbReference>
<dbReference type="SMART" id="SM00827">
    <property type="entry name" value="PKS_AT"/>
    <property type="match status" value="1"/>
</dbReference>
<evidence type="ECO:0000256" key="7">
    <source>
        <dbReference type="PROSITE-ProRule" id="PRU01363"/>
    </source>
</evidence>
<dbReference type="FunFam" id="1.10.1200.10:FF:000007">
    <property type="entry name" value="Probable polyketide synthase pks17"/>
    <property type="match status" value="1"/>
</dbReference>
<keyword evidence="2" id="KW-0597">Phosphoprotein</keyword>
<dbReference type="InterPro" id="IPR011032">
    <property type="entry name" value="GroES-like_sf"/>
</dbReference>
<dbReference type="PROSITE" id="PS00012">
    <property type="entry name" value="PHOSPHOPANTETHEINE"/>
    <property type="match status" value="1"/>
</dbReference>
<dbReference type="Gene3D" id="3.40.366.10">
    <property type="entry name" value="Malonyl-Coenzyme A Acyl Carrier Protein, domain 2"/>
    <property type="match status" value="2"/>
</dbReference>
<keyword evidence="4" id="KW-0677">Repeat</keyword>
<dbReference type="Pfam" id="PF14765">
    <property type="entry name" value="PS-DH"/>
    <property type="match status" value="1"/>
</dbReference>
<dbReference type="CDD" id="cd00833">
    <property type="entry name" value="PKS"/>
    <property type="match status" value="1"/>
</dbReference>
<dbReference type="STRING" id="1586287.BBK82_44725"/>
<feature type="active site" description="Proton acceptor; for dehydratase activity" evidence="7">
    <location>
        <position position="432"/>
    </location>
</feature>
<proteinExistence type="predicted"/>
<dbReference type="Pfam" id="PF02801">
    <property type="entry name" value="Ketoacyl-synt_C"/>
    <property type="match status" value="1"/>
</dbReference>
<evidence type="ECO:0000313" key="12">
    <source>
        <dbReference type="EMBL" id="ANZ41990.1"/>
    </source>
</evidence>
<keyword evidence="1" id="KW-0596">Phosphopantetheine</keyword>
<feature type="region of interest" description="C-terminal hotdog fold" evidence="7">
    <location>
        <begin position="522"/>
        <end position="654"/>
    </location>
</feature>
<gene>
    <name evidence="12" type="ORF">BBK82_44725</name>
</gene>
<dbReference type="InterPro" id="IPR050091">
    <property type="entry name" value="PKS_NRPS_Biosynth_Enz"/>
</dbReference>
<keyword evidence="5" id="KW-0511">Multifunctional enzyme</keyword>
<dbReference type="InterPro" id="IPR013154">
    <property type="entry name" value="ADH-like_N"/>
</dbReference>
<feature type="domain" description="PKS/mFAS DH" evidence="11">
    <location>
        <begin position="400"/>
        <end position="654"/>
    </location>
</feature>
<dbReference type="SUPFAM" id="SSF51735">
    <property type="entry name" value="NAD(P)-binding Rossmann-fold domains"/>
    <property type="match status" value="3"/>
</dbReference>
<protein>
    <submittedName>
        <fullName evidence="12">Uncharacterized protein</fullName>
    </submittedName>
</protein>
<dbReference type="InterPro" id="IPR036736">
    <property type="entry name" value="ACP-like_sf"/>
</dbReference>
<dbReference type="PANTHER" id="PTHR43775:SF51">
    <property type="entry name" value="INACTIVE PHENOLPHTHIOCEROL SYNTHESIS POLYKETIDE SYNTHASE TYPE I PKS1-RELATED"/>
    <property type="match status" value="1"/>
</dbReference>
<dbReference type="FunFam" id="3.40.47.10:FF:000019">
    <property type="entry name" value="Polyketide synthase type I"/>
    <property type="match status" value="1"/>
</dbReference>
<dbReference type="Pfam" id="PF08240">
    <property type="entry name" value="ADH_N"/>
    <property type="match status" value="1"/>
</dbReference>
<dbReference type="CDD" id="cd05195">
    <property type="entry name" value="enoyl_red"/>
    <property type="match status" value="1"/>
</dbReference>
<dbReference type="InterPro" id="IPR049551">
    <property type="entry name" value="PKS_DH_C"/>
</dbReference>
<dbReference type="SMART" id="SM00823">
    <property type="entry name" value="PKS_PP"/>
    <property type="match status" value="1"/>
</dbReference>
<dbReference type="InterPro" id="IPR049900">
    <property type="entry name" value="PKS_mFAS_DH"/>
</dbReference>
<dbReference type="Pfam" id="PF22953">
    <property type="entry name" value="SpnB_Rossmann"/>
    <property type="match status" value="1"/>
</dbReference>
<dbReference type="InterPro" id="IPR020807">
    <property type="entry name" value="PKS_DH"/>
</dbReference>
<dbReference type="SMART" id="SM01294">
    <property type="entry name" value="PKS_PP_betabranch"/>
    <property type="match status" value="1"/>
</dbReference>
<feature type="region of interest" description="Disordered" evidence="8">
    <location>
        <begin position="2079"/>
        <end position="2204"/>
    </location>
</feature>
<dbReference type="Pfam" id="PF00698">
    <property type="entry name" value="Acyl_transf_1"/>
    <property type="match status" value="1"/>
</dbReference>
<feature type="compositionally biased region" description="Low complexity" evidence="8">
    <location>
        <begin position="2127"/>
        <end position="2140"/>
    </location>
</feature>
<dbReference type="GO" id="GO:0031177">
    <property type="term" value="F:phosphopantetheine binding"/>
    <property type="evidence" value="ECO:0007669"/>
    <property type="project" value="InterPro"/>
</dbReference>
<dbReference type="SUPFAM" id="SSF52151">
    <property type="entry name" value="FabD/lysophospholipase-like"/>
    <property type="match status" value="2"/>
</dbReference>
<feature type="region of interest" description="Disordered" evidence="8">
    <location>
        <begin position="1922"/>
        <end position="1952"/>
    </location>
</feature>
<dbReference type="Gene3D" id="3.90.180.10">
    <property type="entry name" value="Medium-chain alcohol dehydrogenases, catalytic domain"/>
    <property type="match status" value="1"/>
</dbReference>
<evidence type="ECO:0000256" key="1">
    <source>
        <dbReference type="ARBA" id="ARBA00022450"/>
    </source>
</evidence>
<organism evidence="12 13">
    <name type="scientific">Lentzea guizhouensis</name>
    <dbReference type="NCBI Taxonomy" id="1586287"/>
    <lineage>
        <taxon>Bacteria</taxon>
        <taxon>Bacillati</taxon>
        <taxon>Actinomycetota</taxon>
        <taxon>Actinomycetes</taxon>
        <taxon>Pseudonocardiales</taxon>
        <taxon>Pseudonocardiaceae</taxon>
        <taxon>Lentzea</taxon>
    </lineage>
</organism>
<feature type="domain" description="Carrier" evidence="9">
    <location>
        <begin position="1395"/>
        <end position="1470"/>
    </location>
</feature>
<feature type="domain" description="Ketosynthase family 3 (KS3)" evidence="10">
    <location>
        <begin position="1488"/>
        <end position="1911"/>
    </location>
</feature>
<dbReference type="Proteomes" id="UP000093053">
    <property type="component" value="Chromosome"/>
</dbReference>
<dbReference type="Pfam" id="PF22621">
    <property type="entry name" value="CurL-like_PKS_C"/>
    <property type="match status" value="2"/>
</dbReference>
<dbReference type="EMBL" id="CP016793">
    <property type="protein sequence ID" value="ANZ41990.1"/>
    <property type="molecule type" value="Genomic_DNA"/>
</dbReference>
<dbReference type="InterPro" id="IPR014043">
    <property type="entry name" value="Acyl_transferase_dom"/>
</dbReference>
<dbReference type="FunFam" id="3.40.50.720:FF:000209">
    <property type="entry name" value="Polyketide synthase Pks12"/>
    <property type="match status" value="1"/>
</dbReference>
<sequence length="2204" mass="233189">MSFLVSAKTPEALRAQVDRLREHLAEHPELDPQDVAHTLARRTQFEHRAVLRGDQELISGKTSNGELAFLFTGQGSQRAGMGKKLYNAYPVFEEALDAALEALDIKQEFFEGDLDQTRLTQPALFALETALYRLFEHWGVTPDHLIGHSIGEITAAHVAGILSLQDAAKLVTARATLMDALPRQGAMIAIQATEDEVRKALHPGVGIAAVNSPTSVVISGDEQAADAVAAGFAKTKKLTVSHAFHSHHMEPMLDEFRETATQLTYHEPRIDIVSTVTTDHPMTDPEYWVTQVREAVHFHRAVTRLQNTTTFIELGPDGILTAQAQEATKGVFATALRKGRDEVTTVLTALGAAYVHGRVPQLPQGKHVDLPKYAFQRSRFWMEATAAKNAAALGQTPVDHPLLGSLVRTADGDTSLLTGRISRTSHPWLAEHVVMGTVLVPGTAMVELAIHAGDHAGFDTVEELLIEAPLVLNDESVQLQVAVNGQNVTIHSRTDGEWVLHASGTLTNAEAGTGTIEWPPRAERVATHDLYEVLAEAGFGYGPTFQGLKQAWKDESSYYVEVALPEQDKGFGIHPALLDASVHAYARDQFAGGTVGLPFSWNNVRLHAEGATALRVRLTPNDGGVALEGFDHEGRPVITVGQLATRPVSAEQLSAKGPEPLFVPGWVAVELPQDAPHIAYDVLEVPGDGELHEVAEQVLGKLQEWLKTDTDSVLVVHTRNAVDTGTPDLAAAAVWGMVRSAQSENPGRVLLLDGELDDAVVSGAVAADEPQVVHRAGEVRAARLQRPNPDALLQIPDGLWQLTSTGVGTLENLAVVEDERVTEPLRANQVRVEVRATGVNFRDVLIALGMYPEYPAPPLGGEFAGVVVEVGADVTAVRPGDRVFGLADGTFSRQTVADHRAVHAIPRGWTYAQAATTPVVFMTALLGLKNIAHLAAGEKVLVHAGTGGVGTAAVQIARHLGAEVFATASPPKWDVLRSFGLDDEHIANSRTLEFEQQLMERTGGRGVDVVLDSLAGEFVDASLRLLPRGGRFLEMGKTDIRDAAEVAERHPGVEYTAYDLHATDLAVIRELLAELFELFERGVLKPVPVRSWPLAQAPGVFRYMGQAKHTGKIALTVDRPLDPEGTVLITGGTGTLGAILSRHLVARRGVRRLVLTSRRGHAPELEAELRALGVEVTVAACDTSDRVALQELLDGIENLTGVVHAAGVLDDSLITNMTAEQLHTVLRNKADAAWLLHELTRDRDLAAFVLYSSMAGTLGNPGQANYAAANAYLDALAHYRRELGLPAVSMAWGLWADASTMSAHLTEADHARMARDGFPAITAEQGNAIFDGALGLGHPAVLTVPINLNAVRGNPLPMLRGLVRAPVRRSASAQAGDSNALAAALAGRDEAGQQELVLGLVREHAAYTLGHASGESIDPERPFKDLGVDSLTAVELRNRLGTATGLRLPSTIIFDHPNVAALAGYLRSKLTGQVKTASAAARVAVVDDDPIAIVSMACRLPGEVRSPEDLWALVAGERDAITGFPTNRGWDLDGLYDPARERPGTTYIRAGGFLHDVDRFDNEFFGISPREALAMDPQQRVLLETTWELFENAGIDPKSLRGSDTGVYVGMLDSNYGDDAGVAAQVEGHLMMGVSNSVAAGRVSYTLGLEGPAMTIDTSCSSSLVTMHVAAKALRSGECSLALAGGVTVIAKPGIFTEFSRQGGLARDGRVKSFAADADGTSFSEGIGLVLLERLSDARRNGHVVHALLRGSAINQDGASNGLSAPNGLAQERVITSALASAGLSSSDVELVEAHGTGTVLGDPIEASALLATYGQGRTSPVWLGSLKSNIGHTQAAAGVAGVIKVVMAMKNAVMPRSVNVSELTPHVDWAAGDVALLTAAREWPAEGGPRRGAVSSFGISGTNAHVIIEEADGQELSDLSETIGMGGGSPQGAVESGSIPRDGAAGLGPAASGAVAGETAASGAAGSVPFLVSAKTPGALRGQVERLKRYVGEQPELDPRDVAHTLARRARFEHRAVLRGDQELISGKTSNGELAFLFTGQGSQRAGMGKELYNAYPVFKEALDATLEALDIKQEFFDGASTRPGSPNPPSSPSKPPSTGSSNTGASHRTTSSATASAKSPPPTSPASSPSTTRPSSSPHAPPSWTPSPAKAPCGPSKPRKTSSTASTSPPSTARAPSSSPAMRTSPLRRPRGSARTAGGSRS</sequence>
<dbReference type="SUPFAM" id="SSF53901">
    <property type="entry name" value="Thiolase-like"/>
    <property type="match status" value="1"/>
</dbReference>
<dbReference type="GO" id="GO:0006633">
    <property type="term" value="P:fatty acid biosynthetic process"/>
    <property type="evidence" value="ECO:0007669"/>
    <property type="project" value="TreeGrafter"/>
</dbReference>
<dbReference type="InterPro" id="IPR020843">
    <property type="entry name" value="ER"/>
</dbReference>
<evidence type="ECO:0000313" key="13">
    <source>
        <dbReference type="Proteomes" id="UP000093053"/>
    </source>
</evidence>
<evidence type="ECO:0000259" key="10">
    <source>
        <dbReference type="PROSITE" id="PS52004"/>
    </source>
</evidence>
<evidence type="ECO:0000256" key="5">
    <source>
        <dbReference type="ARBA" id="ARBA00023268"/>
    </source>
</evidence>
<dbReference type="Pfam" id="PF21089">
    <property type="entry name" value="PKS_DH_N"/>
    <property type="match status" value="1"/>
</dbReference>
<dbReference type="PANTHER" id="PTHR43775">
    <property type="entry name" value="FATTY ACID SYNTHASE"/>
    <property type="match status" value="1"/>
</dbReference>
<dbReference type="InterPro" id="IPR006162">
    <property type="entry name" value="Ppantetheine_attach_site"/>
</dbReference>
<evidence type="ECO:0000259" key="11">
    <source>
        <dbReference type="PROSITE" id="PS52019"/>
    </source>
</evidence>
<evidence type="ECO:0000256" key="4">
    <source>
        <dbReference type="ARBA" id="ARBA00022737"/>
    </source>
</evidence>
<dbReference type="InterPro" id="IPR057326">
    <property type="entry name" value="KR_dom"/>
</dbReference>
<evidence type="ECO:0000256" key="2">
    <source>
        <dbReference type="ARBA" id="ARBA00022553"/>
    </source>
</evidence>
<dbReference type="InterPro" id="IPR014031">
    <property type="entry name" value="Ketoacyl_synth_C"/>
</dbReference>
<dbReference type="InterPro" id="IPR013968">
    <property type="entry name" value="PKS_KR"/>
</dbReference>
<dbReference type="SMART" id="SM00822">
    <property type="entry name" value="PKS_KR"/>
    <property type="match status" value="1"/>
</dbReference>
<keyword evidence="13" id="KW-1185">Reference proteome</keyword>
<dbReference type="InterPro" id="IPR042104">
    <property type="entry name" value="PKS_dehydratase_sf"/>
</dbReference>
<feature type="active site" description="Proton donor; for dehydratase activity" evidence="7">
    <location>
        <position position="579"/>
    </location>
</feature>
<evidence type="ECO:0000256" key="3">
    <source>
        <dbReference type="ARBA" id="ARBA00022679"/>
    </source>
</evidence>
<dbReference type="InterPro" id="IPR020806">
    <property type="entry name" value="PKS_PP-bd"/>
</dbReference>
<dbReference type="InterPro" id="IPR016035">
    <property type="entry name" value="Acyl_Trfase/lysoPLipase"/>
</dbReference>
<dbReference type="InterPro" id="IPR016039">
    <property type="entry name" value="Thiolase-like"/>
</dbReference>
<dbReference type="KEGG" id="led:BBK82_44725"/>
<keyword evidence="3" id="KW-0808">Transferase</keyword>
<feature type="compositionally biased region" description="Low complexity" evidence="8">
    <location>
        <begin position="2163"/>
        <end position="2187"/>
    </location>
</feature>
<evidence type="ECO:0000259" key="9">
    <source>
        <dbReference type="PROSITE" id="PS50075"/>
    </source>
</evidence>